<name>A0A9J5XQP4_SOLCO</name>
<accession>A0A9J5XQP4</accession>
<dbReference type="InterPro" id="IPR050898">
    <property type="entry name" value="Plant_acyltransferase"/>
</dbReference>
<comment type="similarity">
    <text evidence="1">Belongs to the plant acyltransferase family.</text>
</comment>
<reference evidence="3 4" key="1">
    <citation type="submission" date="2020-09" db="EMBL/GenBank/DDBJ databases">
        <title>De no assembly of potato wild relative species, Solanum commersonii.</title>
        <authorList>
            <person name="Cho K."/>
        </authorList>
    </citation>
    <scope>NUCLEOTIDE SEQUENCE [LARGE SCALE GENOMIC DNA]</scope>
    <source>
        <strain evidence="3">LZ3.2</strain>
        <tissue evidence="3">Leaf</tissue>
    </source>
</reference>
<dbReference type="Proteomes" id="UP000824120">
    <property type="component" value="Chromosome 8"/>
</dbReference>
<evidence type="ECO:0000313" key="3">
    <source>
        <dbReference type="EMBL" id="KAG5589692.1"/>
    </source>
</evidence>
<protein>
    <submittedName>
        <fullName evidence="3">Uncharacterized protein</fullName>
    </submittedName>
</protein>
<dbReference type="Gene3D" id="3.30.559.10">
    <property type="entry name" value="Chloramphenicol acetyltransferase-like domain"/>
    <property type="match status" value="1"/>
</dbReference>
<keyword evidence="4" id="KW-1185">Reference proteome</keyword>
<evidence type="ECO:0000256" key="2">
    <source>
        <dbReference type="ARBA" id="ARBA00022679"/>
    </source>
</evidence>
<gene>
    <name evidence="3" type="ORF">H5410_040206</name>
</gene>
<dbReference type="GO" id="GO:0016740">
    <property type="term" value="F:transferase activity"/>
    <property type="evidence" value="ECO:0007669"/>
    <property type="project" value="UniProtKB-KW"/>
</dbReference>
<evidence type="ECO:0000313" key="4">
    <source>
        <dbReference type="Proteomes" id="UP000824120"/>
    </source>
</evidence>
<dbReference type="EMBL" id="JACXVP010000008">
    <property type="protein sequence ID" value="KAG5589692.1"/>
    <property type="molecule type" value="Genomic_DNA"/>
</dbReference>
<dbReference type="AlphaFoldDB" id="A0A9J5XQP4"/>
<comment type="caution">
    <text evidence="3">The sequence shown here is derived from an EMBL/GenBank/DDBJ whole genome shotgun (WGS) entry which is preliminary data.</text>
</comment>
<organism evidence="3 4">
    <name type="scientific">Solanum commersonii</name>
    <name type="common">Commerson's wild potato</name>
    <name type="synonym">Commerson's nightshade</name>
    <dbReference type="NCBI Taxonomy" id="4109"/>
    <lineage>
        <taxon>Eukaryota</taxon>
        <taxon>Viridiplantae</taxon>
        <taxon>Streptophyta</taxon>
        <taxon>Embryophyta</taxon>
        <taxon>Tracheophyta</taxon>
        <taxon>Spermatophyta</taxon>
        <taxon>Magnoliopsida</taxon>
        <taxon>eudicotyledons</taxon>
        <taxon>Gunneridae</taxon>
        <taxon>Pentapetalae</taxon>
        <taxon>asterids</taxon>
        <taxon>lamiids</taxon>
        <taxon>Solanales</taxon>
        <taxon>Solanaceae</taxon>
        <taxon>Solanoideae</taxon>
        <taxon>Solaneae</taxon>
        <taxon>Solanum</taxon>
    </lineage>
</organism>
<dbReference type="Pfam" id="PF02458">
    <property type="entry name" value="Transferase"/>
    <property type="match status" value="1"/>
</dbReference>
<dbReference type="InterPro" id="IPR023213">
    <property type="entry name" value="CAT-like_dom_sf"/>
</dbReference>
<sequence length="170" mass="19241">MNSLKNGMIYGKSLKFELPSGYYGNAFITPAAVSKAGLLCSNSLTYAVELVKKLKDHMSEEYIKSVTNLMVIKGRPELSKSWNFIVSDNRSVGFDEFDFDGENPFWRVSEAISYISIGISVNNEKEKGRPLRNSKARLSMRIISEDPPKLRLATCPSLKRRLLKQQDLQK</sequence>
<evidence type="ECO:0000256" key="1">
    <source>
        <dbReference type="ARBA" id="ARBA00009861"/>
    </source>
</evidence>
<proteinExistence type="inferred from homology"/>
<dbReference type="PANTHER" id="PTHR31147">
    <property type="entry name" value="ACYL TRANSFERASE 4"/>
    <property type="match status" value="1"/>
</dbReference>
<keyword evidence="2" id="KW-0808">Transferase</keyword>
<dbReference type="OrthoDB" id="1747972at2759"/>
<dbReference type="PANTHER" id="PTHR31147:SF66">
    <property type="entry name" value="OS05G0315700 PROTEIN"/>
    <property type="match status" value="1"/>
</dbReference>